<feature type="region of interest" description="Disordered" evidence="1">
    <location>
        <begin position="199"/>
        <end position="230"/>
    </location>
</feature>
<evidence type="ECO:0000256" key="1">
    <source>
        <dbReference type="SAM" id="MobiDB-lite"/>
    </source>
</evidence>
<reference evidence="3" key="1">
    <citation type="submission" date="2020-02" db="EMBL/GenBank/DDBJ databases">
        <authorList>
            <person name="Scholz U."/>
            <person name="Mascher M."/>
            <person name="Fiebig A."/>
        </authorList>
    </citation>
    <scope>NUCLEOTIDE SEQUENCE</scope>
</reference>
<protein>
    <submittedName>
        <fullName evidence="3">Uncharacterized protein</fullName>
    </submittedName>
</protein>
<keyword evidence="2" id="KW-0472">Membrane</keyword>
<feature type="compositionally biased region" description="Basic and acidic residues" evidence="1">
    <location>
        <begin position="216"/>
        <end position="230"/>
    </location>
</feature>
<dbReference type="EMBL" id="LR746265">
    <property type="protein sequence ID" value="CAA7392054.1"/>
    <property type="molecule type" value="Genomic_DNA"/>
</dbReference>
<evidence type="ECO:0000313" key="3">
    <source>
        <dbReference type="EMBL" id="CAA7392054.1"/>
    </source>
</evidence>
<name>A0A7I8K602_SPIIN</name>
<evidence type="ECO:0000256" key="2">
    <source>
        <dbReference type="SAM" id="Phobius"/>
    </source>
</evidence>
<dbReference type="AlphaFoldDB" id="A0A7I8K602"/>
<keyword evidence="2" id="KW-1133">Transmembrane helix</keyword>
<evidence type="ECO:0000313" key="4">
    <source>
        <dbReference type="Proteomes" id="UP000663760"/>
    </source>
</evidence>
<accession>A0A7I8K602</accession>
<dbReference type="Proteomes" id="UP000663760">
    <property type="component" value="Chromosome 2"/>
</dbReference>
<keyword evidence="4" id="KW-1185">Reference proteome</keyword>
<organism evidence="3 4">
    <name type="scientific">Spirodela intermedia</name>
    <name type="common">Intermediate duckweed</name>
    <dbReference type="NCBI Taxonomy" id="51605"/>
    <lineage>
        <taxon>Eukaryota</taxon>
        <taxon>Viridiplantae</taxon>
        <taxon>Streptophyta</taxon>
        <taxon>Embryophyta</taxon>
        <taxon>Tracheophyta</taxon>
        <taxon>Spermatophyta</taxon>
        <taxon>Magnoliopsida</taxon>
        <taxon>Liliopsida</taxon>
        <taxon>Araceae</taxon>
        <taxon>Lemnoideae</taxon>
        <taxon>Spirodela</taxon>
    </lineage>
</organism>
<dbReference type="OrthoDB" id="2016101at2759"/>
<sequence>MRGSSFYRGGASGAPSPSSWFEIRLFYVRITPCIADATPPHLTLSYLRREIGVALEINGARVPASDPTSIFLRRDRVDRGASEVTYVSTDSVRLSGAVDFEVRDGDDLLLCGALERMDTPWGNGVVHNHPGPLATTLSSDQDPKTGWGMDCYSAASLASSAFVQPKVGAMFPSIEVYVAGCCSGFPLILTQTVQHSPRRKVSRQGTLDVIPEGDEANGKEQRKSGSGEINRRSLSLVMEGESDEAEMEEKMVRGLYSEEDGQLSWFNAGVRVGVGIGLGMCLGLGLGVGLLMHSYQATTRNFKRRFF</sequence>
<dbReference type="PANTHER" id="PTHR37244:SF1">
    <property type="entry name" value="NADP-SPECIFIC GLUTAMATE DEHYDROGENASE"/>
    <property type="match status" value="1"/>
</dbReference>
<proteinExistence type="predicted"/>
<feature type="transmembrane region" description="Helical" evidence="2">
    <location>
        <begin position="272"/>
        <end position="295"/>
    </location>
</feature>
<dbReference type="PANTHER" id="PTHR37244">
    <property type="entry name" value="NADP-SPECIFIC GLUTAMATE DEHYDROGENASE"/>
    <property type="match status" value="1"/>
</dbReference>
<keyword evidence="2" id="KW-0812">Transmembrane</keyword>
<gene>
    <name evidence="3" type="ORF">SI8410_02003244</name>
</gene>